<gene>
    <name evidence="10" type="ORF">CCON33237_1156</name>
</gene>
<feature type="transmembrane region" description="Helical" evidence="9">
    <location>
        <begin position="366"/>
        <end position="390"/>
    </location>
</feature>
<keyword evidence="8 9" id="KW-0472">Membrane</keyword>
<evidence type="ECO:0000256" key="9">
    <source>
        <dbReference type="RuleBase" id="RU363064"/>
    </source>
</evidence>
<evidence type="ECO:0000313" key="10">
    <source>
        <dbReference type="EMBL" id="ALF47823.1"/>
    </source>
</evidence>
<dbReference type="PANTHER" id="PTHR30330">
    <property type="entry name" value="AGSS FAMILY TRANSPORTER, SODIUM-ALANINE"/>
    <property type="match status" value="1"/>
</dbReference>
<evidence type="ECO:0000256" key="6">
    <source>
        <dbReference type="ARBA" id="ARBA00022847"/>
    </source>
</evidence>
<evidence type="ECO:0000256" key="8">
    <source>
        <dbReference type="ARBA" id="ARBA00023136"/>
    </source>
</evidence>
<feature type="transmembrane region" description="Helical" evidence="9">
    <location>
        <begin position="402"/>
        <end position="420"/>
    </location>
</feature>
<dbReference type="Pfam" id="PF01235">
    <property type="entry name" value="Na_Ala_symp"/>
    <property type="match status" value="1"/>
</dbReference>
<feature type="transmembrane region" description="Helical" evidence="9">
    <location>
        <begin position="432"/>
        <end position="456"/>
    </location>
</feature>
<organism evidence="10 11">
    <name type="scientific">Campylobacter concisus</name>
    <dbReference type="NCBI Taxonomy" id="199"/>
    <lineage>
        <taxon>Bacteria</taxon>
        <taxon>Pseudomonadati</taxon>
        <taxon>Campylobacterota</taxon>
        <taxon>Epsilonproteobacteria</taxon>
        <taxon>Campylobacterales</taxon>
        <taxon>Campylobacteraceae</taxon>
        <taxon>Campylobacter</taxon>
    </lineage>
</organism>
<dbReference type="Gene3D" id="1.20.1740.10">
    <property type="entry name" value="Amino acid/polyamine transporter I"/>
    <property type="match status" value="1"/>
</dbReference>
<evidence type="ECO:0000256" key="5">
    <source>
        <dbReference type="ARBA" id="ARBA00022692"/>
    </source>
</evidence>
<evidence type="ECO:0000256" key="4">
    <source>
        <dbReference type="ARBA" id="ARBA00022475"/>
    </source>
</evidence>
<feature type="transmembrane region" description="Helical" evidence="9">
    <location>
        <begin position="226"/>
        <end position="247"/>
    </location>
</feature>
<dbReference type="KEGG" id="ccoc:CCON33237_1156"/>
<feature type="transmembrane region" description="Helical" evidence="9">
    <location>
        <begin position="73"/>
        <end position="96"/>
    </location>
</feature>
<dbReference type="GO" id="GO:0005283">
    <property type="term" value="F:amino acid:sodium symporter activity"/>
    <property type="evidence" value="ECO:0007669"/>
    <property type="project" value="InterPro"/>
</dbReference>
<dbReference type="EMBL" id="CP012541">
    <property type="protein sequence ID" value="ALF47823.1"/>
    <property type="molecule type" value="Genomic_DNA"/>
</dbReference>
<dbReference type="GeneID" id="28662830"/>
<name>A0A0M4SBX0_9BACT</name>
<evidence type="ECO:0000256" key="7">
    <source>
        <dbReference type="ARBA" id="ARBA00022989"/>
    </source>
</evidence>
<evidence type="ECO:0000256" key="3">
    <source>
        <dbReference type="ARBA" id="ARBA00022448"/>
    </source>
</evidence>
<comment type="similarity">
    <text evidence="2 9">Belongs to the alanine or glycine:cation symporter (AGCS) (TC 2.A.25) family.</text>
</comment>
<dbReference type="FunFam" id="1.20.1740.10:FF:000004">
    <property type="entry name" value="Sodium:alanine symporter family protein"/>
    <property type="match status" value="1"/>
</dbReference>
<keyword evidence="7 9" id="KW-1133">Transmembrane helix</keyword>
<accession>A0A0M4SBX0</accession>
<comment type="subcellular location">
    <subcellularLocation>
        <location evidence="1 9">Cell membrane</location>
        <topology evidence="1 9">Multi-pass membrane protein</topology>
    </subcellularLocation>
</comment>
<dbReference type="InterPro" id="IPR001463">
    <property type="entry name" value="Na/Ala_symport"/>
</dbReference>
<keyword evidence="5 9" id="KW-0812">Transmembrane</keyword>
<evidence type="ECO:0000256" key="1">
    <source>
        <dbReference type="ARBA" id="ARBA00004651"/>
    </source>
</evidence>
<feature type="transmembrane region" description="Helical" evidence="9">
    <location>
        <begin position="147"/>
        <end position="166"/>
    </location>
</feature>
<dbReference type="PANTHER" id="PTHR30330:SF1">
    <property type="entry name" value="AMINO-ACID CARRIER PROTEIN ALST"/>
    <property type="match status" value="1"/>
</dbReference>
<feature type="transmembrane region" description="Helical" evidence="9">
    <location>
        <begin position="192"/>
        <end position="214"/>
    </location>
</feature>
<dbReference type="Proteomes" id="UP000066049">
    <property type="component" value="Chromosome"/>
</dbReference>
<proteinExistence type="inferred from homology"/>
<dbReference type="AlphaFoldDB" id="A0A0M4SBX0"/>
<dbReference type="PRINTS" id="PR00175">
    <property type="entry name" value="NAALASMPORT"/>
</dbReference>
<dbReference type="GO" id="GO:0005886">
    <property type="term" value="C:plasma membrane"/>
    <property type="evidence" value="ECO:0007669"/>
    <property type="project" value="UniProtKB-SubCell"/>
</dbReference>
<evidence type="ECO:0000256" key="2">
    <source>
        <dbReference type="ARBA" id="ARBA00009261"/>
    </source>
</evidence>
<dbReference type="NCBIfam" id="TIGR00835">
    <property type="entry name" value="agcS"/>
    <property type="match status" value="1"/>
</dbReference>
<evidence type="ECO:0000313" key="11">
    <source>
        <dbReference type="Proteomes" id="UP000066049"/>
    </source>
</evidence>
<keyword evidence="3 9" id="KW-0813">Transport</keyword>
<dbReference type="PATRIC" id="fig|199.248.peg.1192"/>
<keyword evidence="6 9" id="KW-0769">Symport</keyword>
<sequence>MVLDSFLNFLNGKMDVANDFLYGYFLVIILVATGIYFSYLTRFVQFRMFFEACRVLVEKKDKYNKHHLTPFQALMISTASRVGIGNIAGISAAIAAGGPGALFWMCLMAFLGSASAFIESTLAQIYKTKDVFGFKGGPAYYIKNGLGIKWLASLFAVILIITYAYGFNGLQSYTMTSAFEIYYDKAGSNVSFAQSGLPVGIGLILTAFAAVMFFSKSHIIGKVSSYIVPFMALAYISLALIAIVLNFKEIPDVVKMILENAFDFKAIFGGFAGSVIVIGIKRGLFSNEAGMGSAPNAAAAAHTSHPVKQGLVQAMAVFIDMTICIASGMIVLFSQAYLTKQTGSSGEVLTALPLVQAAMKEYFGEFGVHFTTLAVVLFAITSLIGNYYYAQANMKFLTKNHKLTLLFKITAVVMIFIGAQMNLKLAWNIADITMAAMATINIIAIFLLSKVVIIAVKDYEAQRKAGQNPEFDPESLGIKNTSCWNKN</sequence>
<feature type="transmembrane region" description="Helical" evidence="9">
    <location>
        <begin position="20"/>
        <end position="40"/>
    </location>
</feature>
<keyword evidence="4 9" id="KW-1003">Cell membrane</keyword>
<feature type="transmembrane region" description="Helical" evidence="9">
    <location>
        <begin position="317"/>
        <end position="338"/>
    </location>
</feature>
<reference evidence="11" key="1">
    <citation type="submission" date="2015-08" db="EMBL/GenBank/DDBJ databases">
        <title>Comparative genomics of the Campylobacter concisus group.</title>
        <authorList>
            <person name="Miller W.G."/>
            <person name="Yee E."/>
            <person name="Chapman M.H."/>
            <person name="Huynh S."/>
            <person name="Bono J.L."/>
            <person name="On S.L.W."/>
            <person name="St Leger J."/>
            <person name="Foster G."/>
            <person name="Parker C.T."/>
        </authorList>
    </citation>
    <scope>NUCLEOTIDE SEQUENCE [LARGE SCALE GENOMIC DNA]</scope>
    <source>
        <strain evidence="11">ATCC 33237</strain>
    </source>
</reference>
<protein>
    <submittedName>
        <fullName evidence="10">Na+/alanine symporter family protein</fullName>
    </submittedName>
</protein>
<dbReference type="RefSeq" id="WP_054196793.1">
    <property type="nucleotide sequence ID" value="NZ_CABMKQ010000013.1"/>
</dbReference>